<accession>A0A0E9QIA5</accession>
<organism evidence="1">
    <name type="scientific">Anguilla anguilla</name>
    <name type="common">European freshwater eel</name>
    <name type="synonym">Muraena anguilla</name>
    <dbReference type="NCBI Taxonomy" id="7936"/>
    <lineage>
        <taxon>Eukaryota</taxon>
        <taxon>Metazoa</taxon>
        <taxon>Chordata</taxon>
        <taxon>Craniata</taxon>
        <taxon>Vertebrata</taxon>
        <taxon>Euteleostomi</taxon>
        <taxon>Actinopterygii</taxon>
        <taxon>Neopterygii</taxon>
        <taxon>Teleostei</taxon>
        <taxon>Anguilliformes</taxon>
        <taxon>Anguillidae</taxon>
        <taxon>Anguilla</taxon>
    </lineage>
</organism>
<dbReference type="AlphaFoldDB" id="A0A0E9QIA5"/>
<sequence>MTFIRSEKIEFSQQLETQLKHFTTIKVQLAKEKNKEQNNCR</sequence>
<name>A0A0E9QIA5_ANGAN</name>
<dbReference type="EMBL" id="GBXM01091956">
    <property type="protein sequence ID" value="JAH16621.1"/>
    <property type="molecule type" value="Transcribed_RNA"/>
</dbReference>
<evidence type="ECO:0000313" key="1">
    <source>
        <dbReference type="EMBL" id="JAH16621.1"/>
    </source>
</evidence>
<proteinExistence type="predicted"/>
<reference evidence="1" key="1">
    <citation type="submission" date="2014-11" db="EMBL/GenBank/DDBJ databases">
        <authorList>
            <person name="Amaro Gonzalez C."/>
        </authorList>
    </citation>
    <scope>NUCLEOTIDE SEQUENCE</scope>
</reference>
<reference evidence="1" key="2">
    <citation type="journal article" date="2015" name="Fish Shellfish Immunol.">
        <title>Early steps in the European eel (Anguilla anguilla)-Vibrio vulnificus interaction in the gills: Role of the RtxA13 toxin.</title>
        <authorList>
            <person name="Callol A."/>
            <person name="Pajuelo D."/>
            <person name="Ebbesson L."/>
            <person name="Teles M."/>
            <person name="MacKenzie S."/>
            <person name="Amaro C."/>
        </authorList>
    </citation>
    <scope>NUCLEOTIDE SEQUENCE</scope>
</reference>
<protein>
    <submittedName>
        <fullName evidence="1">Uncharacterized protein</fullName>
    </submittedName>
</protein>